<dbReference type="InterPro" id="IPR029479">
    <property type="entry name" value="Nitroreductase"/>
</dbReference>
<keyword evidence="9" id="KW-1185">Reference proteome</keyword>
<dbReference type="CDD" id="cd02149">
    <property type="entry name" value="NfsB-like"/>
    <property type="match status" value="1"/>
</dbReference>
<gene>
    <name evidence="8" type="ORF">DAY19_14560</name>
</gene>
<dbReference type="PANTHER" id="PTHR43673">
    <property type="entry name" value="NAD(P)H NITROREDUCTASE YDGI-RELATED"/>
    <property type="match status" value="1"/>
</dbReference>
<comment type="cofactor">
    <cofactor evidence="1">
        <name>FMN</name>
        <dbReference type="ChEBI" id="CHEBI:58210"/>
    </cofactor>
</comment>
<accession>A0ABY0ICH9</accession>
<sequence>MNNEEILKALNWRYATKVFDKDKKISDEDLHVLNESLRLAASSFGLQPWKFILVNDKETREKLREYSWGQAQVTDASHYVVLAYMTELNEEYIEKFVQSIADQRKVEREGLQGYYDVMKAALIDGPRSKTISEWAQRQTYIAMGQLLMTAAIQGIDTCAIEGIVPEEYDKILGLEGTKYKTLGTVALGYRSDEDKYKDLEKVRFSFDEVFKVI</sequence>
<evidence type="ECO:0000313" key="8">
    <source>
        <dbReference type="EMBL" id="RZF20382.1"/>
    </source>
</evidence>
<evidence type="ECO:0000256" key="6">
    <source>
        <dbReference type="ARBA" id="ARBA00023002"/>
    </source>
</evidence>
<dbReference type="Proteomes" id="UP000443582">
    <property type="component" value="Unassembled WGS sequence"/>
</dbReference>
<keyword evidence="4" id="KW-0288">FMN</keyword>
<dbReference type="SUPFAM" id="SSF55469">
    <property type="entry name" value="FMN-dependent nitroreductase-like"/>
    <property type="match status" value="1"/>
</dbReference>
<dbReference type="RefSeq" id="WP_115363802.1">
    <property type="nucleotide sequence ID" value="NZ_QDKL01000004.1"/>
</dbReference>
<dbReference type="InterPro" id="IPR033878">
    <property type="entry name" value="NfsB-like"/>
</dbReference>
<dbReference type="EMBL" id="QDKL01000004">
    <property type="protein sequence ID" value="RZF20382.1"/>
    <property type="molecule type" value="Genomic_DNA"/>
</dbReference>
<reference evidence="9" key="1">
    <citation type="journal article" date="2019" name="Int. J. Syst. Evol. Microbiol.">
        <title>Halobacteriovorax valvorus sp. nov., a novel prokaryotic predator isolated from coastal seawater of China.</title>
        <authorList>
            <person name="Chen M.-X."/>
        </authorList>
    </citation>
    <scope>NUCLEOTIDE SEQUENCE [LARGE SCALE GENOMIC DNA]</scope>
    <source>
        <strain evidence="9">BL9</strain>
    </source>
</reference>
<protein>
    <submittedName>
        <fullName evidence="8">NAD(P)H-dependent oxidoreductase</fullName>
    </submittedName>
</protein>
<comment type="caution">
    <text evidence="8">The sequence shown here is derived from an EMBL/GenBank/DDBJ whole genome shotgun (WGS) entry which is preliminary data.</text>
</comment>
<dbReference type="InterPro" id="IPR000415">
    <property type="entry name" value="Nitroreductase-like"/>
</dbReference>
<keyword evidence="3" id="KW-0285">Flavoprotein</keyword>
<dbReference type="PANTHER" id="PTHR43673:SF2">
    <property type="entry name" value="NITROREDUCTASE"/>
    <property type="match status" value="1"/>
</dbReference>
<name>A0ABY0ICH9_9BACT</name>
<proteinExistence type="inferred from homology"/>
<keyword evidence="5" id="KW-0521">NADP</keyword>
<keyword evidence="6" id="KW-0560">Oxidoreductase</keyword>
<evidence type="ECO:0000256" key="5">
    <source>
        <dbReference type="ARBA" id="ARBA00022857"/>
    </source>
</evidence>
<evidence type="ECO:0000256" key="3">
    <source>
        <dbReference type="ARBA" id="ARBA00022630"/>
    </source>
</evidence>
<feature type="domain" description="Nitroreductase" evidence="7">
    <location>
        <begin position="11"/>
        <end position="189"/>
    </location>
</feature>
<evidence type="ECO:0000259" key="7">
    <source>
        <dbReference type="Pfam" id="PF00881"/>
    </source>
</evidence>
<evidence type="ECO:0000256" key="2">
    <source>
        <dbReference type="ARBA" id="ARBA00007118"/>
    </source>
</evidence>
<evidence type="ECO:0000256" key="4">
    <source>
        <dbReference type="ARBA" id="ARBA00022643"/>
    </source>
</evidence>
<comment type="similarity">
    <text evidence="2">Belongs to the nitroreductase family.</text>
</comment>
<organism evidence="8 9">
    <name type="scientific">Halobacteriovorax vibrionivorans</name>
    <dbReference type="NCBI Taxonomy" id="2152716"/>
    <lineage>
        <taxon>Bacteria</taxon>
        <taxon>Pseudomonadati</taxon>
        <taxon>Bdellovibrionota</taxon>
        <taxon>Bacteriovoracia</taxon>
        <taxon>Bacteriovoracales</taxon>
        <taxon>Halobacteriovoraceae</taxon>
        <taxon>Halobacteriovorax</taxon>
    </lineage>
</organism>
<evidence type="ECO:0000256" key="1">
    <source>
        <dbReference type="ARBA" id="ARBA00001917"/>
    </source>
</evidence>
<dbReference type="Pfam" id="PF00881">
    <property type="entry name" value="Nitroreductase"/>
    <property type="match status" value="1"/>
</dbReference>
<evidence type="ECO:0000313" key="9">
    <source>
        <dbReference type="Proteomes" id="UP000443582"/>
    </source>
</evidence>
<dbReference type="Gene3D" id="3.40.109.10">
    <property type="entry name" value="NADH Oxidase"/>
    <property type="match status" value="1"/>
</dbReference>